<evidence type="ECO:0000313" key="1">
    <source>
        <dbReference type="EMBL" id="EGP82116.1"/>
    </source>
</evidence>
<dbReference type="HOGENOM" id="CLU_2075012_0_0_1"/>
<reference evidence="1 2" key="1">
    <citation type="journal article" date="2011" name="PLoS Genet.">
        <title>Finished genome of the fungal wheat pathogen Mycosphaerella graminicola reveals dispensome structure, chromosome plasticity, and stealth pathogenesis.</title>
        <authorList>
            <person name="Goodwin S.B."/>
            <person name="Ben M'barek S."/>
            <person name="Dhillon B."/>
            <person name="Wittenberg A.H.J."/>
            <person name="Crane C.F."/>
            <person name="Hane J.K."/>
            <person name="Foster A.J."/>
            <person name="Van der Lee T.A.J."/>
            <person name="Grimwood J."/>
            <person name="Aerts A."/>
            <person name="Antoniw J."/>
            <person name="Bailey A."/>
            <person name="Bluhm B."/>
            <person name="Bowler J."/>
            <person name="Bristow J."/>
            <person name="van der Burgt A."/>
            <person name="Canto-Canche B."/>
            <person name="Churchill A.C.L."/>
            <person name="Conde-Ferraez L."/>
            <person name="Cools H.J."/>
            <person name="Coutinho P.M."/>
            <person name="Csukai M."/>
            <person name="Dehal P."/>
            <person name="De Wit P."/>
            <person name="Donzelli B."/>
            <person name="van de Geest H.C."/>
            <person name="van Ham R.C.H.J."/>
            <person name="Hammond-Kosack K.E."/>
            <person name="Henrissat B."/>
            <person name="Kilian A."/>
            <person name="Kobayashi A.K."/>
            <person name="Koopmann E."/>
            <person name="Kourmpetis Y."/>
            <person name="Kuzniar A."/>
            <person name="Lindquist E."/>
            <person name="Lombard V."/>
            <person name="Maliepaard C."/>
            <person name="Martins N."/>
            <person name="Mehrabi R."/>
            <person name="Nap J.P.H."/>
            <person name="Ponomarenko A."/>
            <person name="Rudd J.J."/>
            <person name="Salamov A."/>
            <person name="Schmutz J."/>
            <person name="Schouten H.J."/>
            <person name="Shapiro H."/>
            <person name="Stergiopoulos I."/>
            <person name="Torriani S.F.F."/>
            <person name="Tu H."/>
            <person name="de Vries R.P."/>
            <person name="Waalwijk C."/>
            <person name="Ware S.B."/>
            <person name="Wiebenga A."/>
            <person name="Zwiers L.-H."/>
            <person name="Oliver R.P."/>
            <person name="Grigoriev I.V."/>
            <person name="Kema G.H.J."/>
        </authorList>
    </citation>
    <scope>NUCLEOTIDE SEQUENCE [LARGE SCALE GENOMIC DNA]</scope>
    <source>
        <strain evidence="2">CBS 115943 / IPO323</strain>
    </source>
</reference>
<dbReference type="AlphaFoldDB" id="F9XRC9"/>
<dbReference type="VEuPathDB" id="FungiDB:ZTRI_17.7"/>
<protein>
    <submittedName>
        <fullName evidence="1">Uncharacterized protein</fullName>
    </submittedName>
</protein>
<dbReference type="EMBL" id="CM001212">
    <property type="protein sequence ID" value="EGP82116.1"/>
    <property type="molecule type" value="Genomic_DNA"/>
</dbReference>
<sequence>MNFALPEPSRGTRLSRRIFEQVAEGKTKDEAEQLVSCDRGTYLHTCDRRDRLRFSPSDAFCCDSAQADLPPSRFPPRYLSSPETYDGMTREGLIGVTWHCIINVLAGCAQPNNVFGAG</sequence>
<dbReference type="Proteomes" id="UP000008062">
    <property type="component" value="Chromosome 17"/>
</dbReference>
<gene>
    <name evidence="1" type="ORF">MYCGRDRAFT_97781</name>
</gene>
<evidence type="ECO:0000313" key="2">
    <source>
        <dbReference type="Proteomes" id="UP000008062"/>
    </source>
</evidence>
<name>F9XRC9_ZYMTI</name>
<dbReference type="KEGG" id="ztr:MYCGRDRAFT_97781"/>
<dbReference type="GeneID" id="13399869"/>
<proteinExistence type="predicted"/>
<dbReference type="InParanoid" id="F9XRC9"/>
<organism evidence="1 2">
    <name type="scientific">Zymoseptoria tritici (strain CBS 115943 / IPO323)</name>
    <name type="common">Speckled leaf blotch fungus</name>
    <name type="synonym">Septoria tritici</name>
    <dbReference type="NCBI Taxonomy" id="336722"/>
    <lineage>
        <taxon>Eukaryota</taxon>
        <taxon>Fungi</taxon>
        <taxon>Dikarya</taxon>
        <taxon>Ascomycota</taxon>
        <taxon>Pezizomycotina</taxon>
        <taxon>Dothideomycetes</taxon>
        <taxon>Dothideomycetidae</taxon>
        <taxon>Mycosphaerellales</taxon>
        <taxon>Mycosphaerellaceae</taxon>
        <taxon>Zymoseptoria</taxon>
    </lineage>
</organism>
<keyword evidence="2" id="KW-1185">Reference proteome</keyword>
<dbReference type="RefSeq" id="XP_003847140.1">
    <property type="nucleotide sequence ID" value="XM_003847092.1"/>
</dbReference>
<accession>F9XRC9</accession>